<sequence>MSENYLVSSQGSSFPSTGFNDACLKPSTILIESQPETQKLCRQLARWLGLSPARVDRIALGTCWNGAAIRQADWPCLPIIGYGPKYFIIVQMPDGFVAAFDGNGTIKAKRSMSQELGDIQGRYQRQRQSLVLKMAYSLYIVTRNATVSPQHVVTVALSELAGIICRIELIGQALIAANIEQSTVYDLLSESCHEVLNWALVWDLVCEDDLLALRTLQRGSGTPWAISTRQI</sequence>
<dbReference type="AlphaFoldDB" id="A0A6L6VJ26"/>
<organism evidence="1 2">
    <name type="scientific">Agrobacterium vitis</name>
    <name type="common">Rhizobium vitis</name>
    <dbReference type="NCBI Taxonomy" id="373"/>
    <lineage>
        <taxon>Bacteria</taxon>
        <taxon>Pseudomonadati</taxon>
        <taxon>Pseudomonadota</taxon>
        <taxon>Alphaproteobacteria</taxon>
        <taxon>Hyphomicrobiales</taxon>
        <taxon>Rhizobiaceae</taxon>
        <taxon>Rhizobium/Agrobacterium group</taxon>
        <taxon>Agrobacterium</taxon>
    </lineage>
</organism>
<dbReference type="EMBL" id="WPHR01000038">
    <property type="protein sequence ID" value="MUZ75830.1"/>
    <property type="molecule type" value="Genomic_DNA"/>
</dbReference>
<accession>A0A6L6VJ26</accession>
<evidence type="ECO:0000313" key="2">
    <source>
        <dbReference type="Proteomes" id="UP000477951"/>
    </source>
</evidence>
<evidence type="ECO:0000313" key="1">
    <source>
        <dbReference type="EMBL" id="MUZ75830.1"/>
    </source>
</evidence>
<dbReference type="RefSeq" id="WP_156538761.1">
    <property type="nucleotide sequence ID" value="NZ_WPHN01000028.1"/>
</dbReference>
<name>A0A6L6VJ26_AGRVI</name>
<protein>
    <submittedName>
        <fullName evidence="1">Uncharacterized protein</fullName>
    </submittedName>
</protein>
<dbReference type="Proteomes" id="UP000477951">
    <property type="component" value="Unassembled WGS sequence"/>
</dbReference>
<gene>
    <name evidence="1" type="ORF">GOZ90_24495</name>
</gene>
<proteinExistence type="predicted"/>
<comment type="caution">
    <text evidence="1">The sequence shown here is derived from an EMBL/GenBank/DDBJ whole genome shotgun (WGS) entry which is preliminary data.</text>
</comment>
<reference evidence="1 2" key="1">
    <citation type="submission" date="2019-12" db="EMBL/GenBank/DDBJ databases">
        <title>Whole-genome sequencing of Allorhizobium vitis.</title>
        <authorList>
            <person name="Gan H.M."/>
            <person name="Szegedi E."/>
            <person name="Burr T."/>
            <person name="Savka M.A."/>
        </authorList>
    </citation>
    <scope>NUCLEOTIDE SEQUENCE [LARGE SCALE GENOMIC DNA]</scope>
    <source>
        <strain evidence="1 2">CG516</strain>
    </source>
</reference>